<dbReference type="InterPro" id="IPR029044">
    <property type="entry name" value="Nucleotide-diphossugar_trans"/>
</dbReference>
<dbReference type="AlphaFoldDB" id="A0AAE3HHE6"/>
<evidence type="ECO:0000313" key="2">
    <source>
        <dbReference type="Proteomes" id="UP001204445"/>
    </source>
</evidence>
<keyword evidence="1" id="KW-0808">Transferase</keyword>
<dbReference type="Proteomes" id="UP001204445">
    <property type="component" value="Unassembled WGS sequence"/>
</dbReference>
<name>A0AAE3HHE6_9GAMM</name>
<reference evidence="1" key="1">
    <citation type="submission" date="2022-08" db="EMBL/GenBank/DDBJ databases">
        <title>Genomic Encyclopedia of Type Strains, Phase III (KMG-III): the genomes of soil and plant-associated and newly described type strains.</title>
        <authorList>
            <person name="Whitman W."/>
        </authorList>
    </citation>
    <scope>NUCLEOTIDE SEQUENCE</scope>
    <source>
        <strain evidence="1">HMT 1</strain>
    </source>
</reference>
<comment type="caution">
    <text evidence="1">The sequence shown here is derived from an EMBL/GenBank/DDBJ whole genome shotgun (WGS) entry which is preliminary data.</text>
</comment>
<dbReference type="GO" id="GO:0016740">
    <property type="term" value="F:transferase activity"/>
    <property type="evidence" value="ECO:0007669"/>
    <property type="project" value="UniProtKB-KW"/>
</dbReference>
<sequence>MKDIRGTLQVFSKPPEPGQAKRRLIPALGETGAAELYERLLRHSLQTATGSGFATVELWSTDVSATSIRRLAGHFGVRLQQQQGDDLGQRMSRALSTALSRARFALLMGCDCPALTVADLRQAAGWLRAGADAVLGPASDGGYYLIGLRRPVVGIFDDMPWGTGSVLDETRQRLRHAGLAWHELPEYSDIDRPEDLERLPPELVTDGVSSI</sequence>
<dbReference type="Pfam" id="PF09837">
    <property type="entry name" value="DUF2064"/>
    <property type="match status" value="1"/>
</dbReference>
<gene>
    <name evidence="1" type="ORF">J2T55_000366</name>
</gene>
<organism evidence="1 2">
    <name type="scientific">Methylohalomonas lacus</name>
    <dbReference type="NCBI Taxonomy" id="398773"/>
    <lineage>
        <taxon>Bacteria</taxon>
        <taxon>Pseudomonadati</taxon>
        <taxon>Pseudomonadota</taxon>
        <taxon>Gammaproteobacteria</taxon>
        <taxon>Methylohalomonadales</taxon>
        <taxon>Methylohalomonadaceae</taxon>
        <taxon>Methylohalomonas</taxon>
    </lineage>
</organism>
<dbReference type="Gene3D" id="3.90.550.10">
    <property type="entry name" value="Spore Coat Polysaccharide Biosynthesis Protein SpsA, Chain A"/>
    <property type="match status" value="1"/>
</dbReference>
<protein>
    <submittedName>
        <fullName evidence="1">RSAM/selenodomain-associated transferase 1</fullName>
    </submittedName>
</protein>
<keyword evidence="2" id="KW-1185">Reference proteome</keyword>
<dbReference type="PANTHER" id="PTHR36529">
    <property type="entry name" value="SLL1095 PROTEIN"/>
    <property type="match status" value="1"/>
</dbReference>
<evidence type="ECO:0000313" key="1">
    <source>
        <dbReference type="EMBL" id="MCS3902370.1"/>
    </source>
</evidence>
<dbReference type="PANTHER" id="PTHR36529:SF1">
    <property type="entry name" value="GLYCOSYLTRANSFERASE"/>
    <property type="match status" value="1"/>
</dbReference>
<dbReference type="NCBIfam" id="TIGR04282">
    <property type="entry name" value="glyco_like_cofC"/>
    <property type="match status" value="1"/>
</dbReference>
<dbReference type="SUPFAM" id="SSF53448">
    <property type="entry name" value="Nucleotide-diphospho-sugar transferases"/>
    <property type="match status" value="1"/>
</dbReference>
<dbReference type="InterPro" id="IPR018641">
    <property type="entry name" value="Trfase_1_rSAM/seldom-assoc"/>
</dbReference>
<dbReference type="EMBL" id="JANUCT010000002">
    <property type="protein sequence ID" value="MCS3902370.1"/>
    <property type="molecule type" value="Genomic_DNA"/>
</dbReference>
<dbReference type="RefSeq" id="WP_259053880.1">
    <property type="nucleotide sequence ID" value="NZ_JANUCT010000002.1"/>
</dbReference>
<proteinExistence type="predicted"/>
<accession>A0AAE3HHE6</accession>